<protein>
    <submittedName>
        <fullName evidence="2">Acyl-CoA N-acyltransferase</fullName>
    </submittedName>
</protein>
<dbReference type="InterPro" id="IPR000182">
    <property type="entry name" value="GNAT_dom"/>
</dbReference>
<dbReference type="InterPro" id="IPR016181">
    <property type="entry name" value="Acyl_CoA_acyltransferase"/>
</dbReference>
<dbReference type="PANTHER" id="PTHR43441">
    <property type="entry name" value="RIBOSOMAL-PROTEIN-SERINE ACETYLTRANSFERASE"/>
    <property type="match status" value="1"/>
</dbReference>
<dbReference type="EMBL" id="JAULSV010000003">
    <property type="protein sequence ID" value="KAK0649533.1"/>
    <property type="molecule type" value="Genomic_DNA"/>
</dbReference>
<dbReference type="Gene3D" id="3.40.630.30">
    <property type="match status" value="1"/>
</dbReference>
<organism evidence="2 3">
    <name type="scientific">Cercophora newfieldiana</name>
    <dbReference type="NCBI Taxonomy" id="92897"/>
    <lineage>
        <taxon>Eukaryota</taxon>
        <taxon>Fungi</taxon>
        <taxon>Dikarya</taxon>
        <taxon>Ascomycota</taxon>
        <taxon>Pezizomycotina</taxon>
        <taxon>Sordariomycetes</taxon>
        <taxon>Sordariomycetidae</taxon>
        <taxon>Sordariales</taxon>
        <taxon>Lasiosphaeriaceae</taxon>
        <taxon>Cercophora</taxon>
    </lineage>
</organism>
<dbReference type="AlphaFoldDB" id="A0AA39YBL2"/>
<evidence type="ECO:0000313" key="2">
    <source>
        <dbReference type="EMBL" id="KAK0649533.1"/>
    </source>
</evidence>
<dbReference type="SUPFAM" id="SSF55729">
    <property type="entry name" value="Acyl-CoA N-acyltransferases (Nat)"/>
    <property type="match status" value="1"/>
</dbReference>
<accession>A0AA39YBL2</accession>
<dbReference type="GO" id="GO:1990189">
    <property type="term" value="F:protein N-terminal-serine acetyltransferase activity"/>
    <property type="evidence" value="ECO:0007669"/>
    <property type="project" value="TreeGrafter"/>
</dbReference>
<keyword evidence="3" id="KW-1185">Reference proteome</keyword>
<gene>
    <name evidence="2" type="ORF">B0T16DRAFT_325785</name>
</gene>
<dbReference type="PANTHER" id="PTHR43441:SF5">
    <property type="entry name" value="FAMILY ACETYLTRANSFERASE, PUTATIVE-RELATED"/>
    <property type="match status" value="1"/>
</dbReference>
<dbReference type="GO" id="GO:0008999">
    <property type="term" value="F:protein-N-terminal-alanine acetyltransferase activity"/>
    <property type="evidence" value="ECO:0007669"/>
    <property type="project" value="TreeGrafter"/>
</dbReference>
<name>A0AA39YBL2_9PEZI</name>
<sequence length="192" mass="21241">MSAGPYPTVLDFISNFLEKTSLPDPGMFTFAVIDKTRPPSAEDDEGQLAGMMSFASTSPVNLVTEIGYVMVLPAFHRTHVTTNAVGLMLKYALDGPYKGGLGLVRVHWQTSTANVASLKTAERMGFRREALLRWHMMFRDGVRKHKVGNGRALPPGSNEGDVGRDTVVLSLCWDDWEQGGRERVEKIMARID</sequence>
<dbReference type="Proteomes" id="UP001174936">
    <property type="component" value="Unassembled WGS sequence"/>
</dbReference>
<dbReference type="PROSITE" id="PS51186">
    <property type="entry name" value="GNAT"/>
    <property type="match status" value="1"/>
</dbReference>
<dbReference type="Pfam" id="PF13302">
    <property type="entry name" value="Acetyltransf_3"/>
    <property type="match status" value="1"/>
</dbReference>
<comment type="caution">
    <text evidence="2">The sequence shown here is derived from an EMBL/GenBank/DDBJ whole genome shotgun (WGS) entry which is preliminary data.</text>
</comment>
<evidence type="ECO:0000313" key="3">
    <source>
        <dbReference type="Proteomes" id="UP001174936"/>
    </source>
</evidence>
<evidence type="ECO:0000259" key="1">
    <source>
        <dbReference type="PROSITE" id="PS51186"/>
    </source>
</evidence>
<reference evidence="2" key="1">
    <citation type="submission" date="2023-06" db="EMBL/GenBank/DDBJ databases">
        <title>Genome-scale phylogeny and comparative genomics of the fungal order Sordariales.</title>
        <authorList>
            <consortium name="Lawrence Berkeley National Laboratory"/>
            <person name="Hensen N."/>
            <person name="Bonometti L."/>
            <person name="Westerberg I."/>
            <person name="Brannstrom I.O."/>
            <person name="Guillou S."/>
            <person name="Cros-Aarteil S."/>
            <person name="Calhoun S."/>
            <person name="Haridas S."/>
            <person name="Kuo A."/>
            <person name="Mondo S."/>
            <person name="Pangilinan J."/>
            <person name="Riley R."/>
            <person name="Labutti K."/>
            <person name="Andreopoulos B."/>
            <person name="Lipzen A."/>
            <person name="Chen C."/>
            <person name="Yanf M."/>
            <person name="Daum C."/>
            <person name="Ng V."/>
            <person name="Clum A."/>
            <person name="Steindorff A."/>
            <person name="Ohm R."/>
            <person name="Martin F."/>
            <person name="Silar P."/>
            <person name="Natvig D."/>
            <person name="Lalanne C."/>
            <person name="Gautier V."/>
            <person name="Ament-Velasquez S.L."/>
            <person name="Kruys A."/>
            <person name="Hutchinson M.I."/>
            <person name="Powell A.J."/>
            <person name="Barry K."/>
            <person name="Miller A.N."/>
            <person name="Grigoriev I.V."/>
            <person name="Debuchy R."/>
            <person name="Gladieux P."/>
            <person name="Thoren M.H."/>
            <person name="Johannesson H."/>
        </authorList>
    </citation>
    <scope>NUCLEOTIDE SEQUENCE</scope>
    <source>
        <strain evidence="2">SMH2532-1</strain>
    </source>
</reference>
<dbReference type="InterPro" id="IPR051908">
    <property type="entry name" value="Ribosomal_N-acetyltransferase"/>
</dbReference>
<proteinExistence type="predicted"/>
<feature type="domain" description="N-acetyltransferase" evidence="1">
    <location>
        <begin position="1"/>
        <end position="149"/>
    </location>
</feature>